<protein>
    <recommendedName>
        <fullName evidence="2">RING-type E3 ubiquitin transferase</fullName>
        <ecNumber evidence="2">2.3.2.27</ecNumber>
    </recommendedName>
</protein>
<name>A0A5M8FET6_PSEVE</name>
<dbReference type="Pfam" id="PF20178">
    <property type="entry name" value="ToxA_N"/>
    <property type="match status" value="1"/>
</dbReference>
<organism evidence="9 10">
    <name type="scientific">Pseudomonas veronii</name>
    <dbReference type="NCBI Taxonomy" id="76761"/>
    <lineage>
        <taxon>Bacteria</taxon>
        <taxon>Pseudomonadati</taxon>
        <taxon>Pseudomonadota</taxon>
        <taxon>Gammaproteobacteria</taxon>
        <taxon>Pseudomonadales</taxon>
        <taxon>Pseudomonadaceae</taxon>
        <taxon>Pseudomonas</taxon>
    </lineage>
</organism>
<keyword evidence="6" id="KW-0833">Ubl conjugation pathway</keyword>
<keyword evidence="5" id="KW-0843">Virulence</keyword>
<keyword evidence="6" id="KW-1035">Host cytoplasm</keyword>
<keyword evidence="7" id="KW-0175">Coiled coil</keyword>
<evidence type="ECO:0000256" key="2">
    <source>
        <dbReference type="ARBA" id="ARBA00012483"/>
    </source>
</evidence>
<evidence type="ECO:0000259" key="8">
    <source>
        <dbReference type="PROSITE" id="PS52053"/>
    </source>
</evidence>
<dbReference type="Gene3D" id="1.20.58.360">
    <property type="entry name" value="Shigella T3SS effector IpaH defines"/>
    <property type="match status" value="1"/>
</dbReference>
<keyword evidence="6" id="KW-0964">Secreted</keyword>
<dbReference type="InterPro" id="IPR032675">
    <property type="entry name" value="LRR_dom_sf"/>
</dbReference>
<dbReference type="EC" id="2.3.2.27" evidence="2"/>
<gene>
    <name evidence="9" type="ORF">F3K53_09985</name>
</gene>
<feature type="active site" description="Glycyl thioester intermediate" evidence="6">
    <location>
        <position position="1444"/>
    </location>
</feature>
<comment type="catalytic activity">
    <reaction evidence="1">
        <text>S-ubiquitinyl-[E2 ubiquitin-conjugating enzyme]-L-cysteine + [acceptor protein]-L-lysine = [E2 ubiquitin-conjugating enzyme]-L-cysteine + N(6)-ubiquitinyl-[acceptor protein]-L-lysine.</text>
        <dbReference type="EC" id="2.3.2.27"/>
    </reaction>
</comment>
<comment type="caution">
    <text evidence="9">The sequence shown here is derived from an EMBL/GenBank/DDBJ whole genome shotgun (WGS) entry which is preliminary data.</text>
</comment>
<dbReference type="Gene3D" id="3.80.10.10">
    <property type="entry name" value="Ribonuclease Inhibitor"/>
    <property type="match status" value="1"/>
</dbReference>
<dbReference type="InterPro" id="IPR029487">
    <property type="entry name" value="NEL_dom"/>
</dbReference>
<dbReference type="SMART" id="SM00369">
    <property type="entry name" value="LRR_TYP"/>
    <property type="match status" value="2"/>
</dbReference>
<evidence type="ECO:0000256" key="1">
    <source>
        <dbReference type="ARBA" id="ARBA00000900"/>
    </source>
</evidence>
<dbReference type="Proteomes" id="UP000323909">
    <property type="component" value="Unassembled WGS sequence"/>
</dbReference>
<dbReference type="InterPro" id="IPR046673">
    <property type="entry name" value="ToxA_N"/>
</dbReference>
<dbReference type="PANTHER" id="PTHR45617">
    <property type="entry name" value="LEUCINE RICH REPEAT FAMILY PROTEIN"/>
    <property type="match status" value="1"/>
</dbReference>
<dbReference type="PROSITE" id="PS52053">
    <property type="entry name" value="NEL"/>
    <property type="match status" value="1"/>
</dbReference>
<keyword evidence="4" id="KW-0677">Repeat</keyword>
<evidence type="ECO:0000256" key="3">
    <source>
        <dbReference type="ARBA" id="ARBA00022614"/>
    </source>
</evidence>
<evidence type="ECO:0000256" key="6">
    <source>
        <dbReference type="PROSITE-ProRule" id="PRU01398"/>
    </source>
</evidence>
<feature type="domain" description="NEL" evidence="8">
    <location>
        <begin position="1348"/>
        <end position="1670"/>
    </location>
</feature>
<keyword evidence="6" id="KW-0832">Ubl conjugation</keyword>
<comment type="similarity">
    <text evidence="6">Belongs to the LRR-containing bacterial E3 ligase family.</text>
</comment>
<dbReference type="InterPro" id="IPR003591">
    <property type="entry name" value="Leu-rich_rpt_typical-subtyp"/>
</dbReference>
<dbReference type="PANTHER" id="PTHR45617:SF181">
    <property type="entry name" value="LP04042P"/>
    <property type="match status" value="1"/>
</dbReference>
<proteinExistence type="inferred from homology"/>
<comment type="PTM">
    <text evidence="6">Ubiquitinated in the presence of host E1 ubiquitin-activating enzyme, E2 ubiquitin-conjugating enzyme and ubiquitin.</text>
</comment>
<dbReference type="GO" id="GO:0016567">
    <property type="term" value="P:protein ubiquitination"/>
    <property type="evidence" value="ECO:0007669"/>
    <property type="project" value="InterPro"/>
</dbReference>
<dbReference type="GO" id="GO:0061630">
    <property type="term" value="F:ubiquitin protein ligase activity"/>
    <property type="evidence" value="ECO:0007669"/>
    <property type="project" value="UniProtKB-EC"/>
</dbReference>
<feature type="coiled-coil region" evidence="7">
    <location>
        <begin position="1071"/>
        <end position="1098"/>
    </location>
</feature>
<evidence type="ECO:0000256" key="4">
    <source>
        <dbReference type="ARBA" id="ARBA00022737"/>
    </source>
</evidence>
<sequence>MPDSSTLDTPFNGAHYAHIRDALPEWLTQATPKRLDSLKAAGFNGTAPYPQASALAHQTLKTAIADHWHRQNLLDQRLAGLNDVHAFAEPLLKSALRADYGEVDVRNTYLRLYLDAARPWWTLNVTGAQTSKTLSLLDAALFNFAADETFLDFAFLGPVDARGQRDVLSIIHRTTGARLTAERFKSICRDLNIGHRYQQQLTQALGFNNPALARTLHNEVVTRHQAALKAAAHLALLKGDLKPDAHAAMLQVVDDHPNPLLDGAQLQAHTLSMMAVALTGIVLFSATSTTRVIAYIAEDPEHPLKEYPSPLAFMKTLTRQLRDKARYQVFFSQFVPHRERGAFFAALNARLSHIQWHQKDRTDSGPSWKDTPISDPNLHFSVQRWQDDYPQRAPDPATDTLWSYLFRSQLNKIVNDARDIAVSTADVDRHARWAWWDNLEQMLSDIFNAALLVLTPFVPGLGELMLAYSAYQIMDEVFEGVVDWAEGQGIEAWSHLVEVTDSIIQFALFAGAGKIGTLARLKLSPFVEDLLLVTCADGTQRLWSPDIGPYAQPDLIPKGSTPSASGLHQHQGKTLVALATHHLEVQYDAADEAHRVIHPQRPRAYRPRLYLNGDGVAVHEGEHPRTWERAQLMRRLGHRVQPFSDTQLEQLRIASGTEEGALRRVYVYNEPLPPLLDAGLKRLEAGESVKVASERIRTGQALSADPAADWFEQMVTELEGWPQDKALQVFLKPDLTGSSHVYGAPNALPADTLRISLGKVLSGGLPERVLGFLDKAAITTLLGGEVPEAQQLHALRNQLADYVLSQSRDIAPTLYRAQEESNDPAIIGLRQDHPDLDLSLARRLLDTARPSERQALADNRRWPLRLRNQANELQVATDVARAFEGFYPPALPSPLTETLVLKTLLLNTDALAGLHLEIREANVTGRLRSQVGEDTAGTRRVLVRSSLGYAVYDGESRQLYSPASLYDAVLLALPTEQRTTLGFEPGESEEFKHWLMTTLQPLAERRKVLAEPQTHRVMERYTQQLLGGPVLSRCSRALVETHTAHARETLQRLFPTLSEQRLNRYIEEIPADQLGNTLNELTLEKQTLRTQLRTWKQSPTHYPKGSAQDHEQLARRRRLMHVLEHCWGNRFAEYTDDWGRTQSGARLELDGIPLPDSLPELTANFEHVTYLGLSQSSVGQAHCRLLKLFPSLRSLDLSHNTLLRVPVELEAMRFLQNLNLSNNSVVLRTEDLPRLRNLRRMRAFALDHNPLETPPDISLMPNLRLLDLSYTRINQWPAGLFAHARNEAFDLDLSGNPITALPPLPPEPSAAATVARTRLDRNTLNDDQRELYERYRTEAGLDPYRTYAPQAGSDPWMDGADEGTRLIREQMWDAVEEEHGSQGFFEVIKFLEPPEFFQTPEDSQRHAANQAELTQQVWRLINATHADSALRERLFKMSSFPGRCNDGGAQIFNEMGVEVLASEAQRFSVSLSELEGRLVTLAKGTARLKHLGQVAQAEIARRVRPKDEGGEGLSFTPEDGDPSRVVDEVDVHLAYQTSLADRLDLPWVSDHMRYRTTGNVSPDQIEQAYTSVLELGQGDGLLNQMLLEPYWETYLRETHDSLYQENATAYTQKFYRLDDLQALQAQWIEEQEPLQKARFKDTLKALAHELETSESVVFGDTPISDEHYNRLLNDLGYNEKEWMRRLTRQALGRAGTRRNRAPKPQD</sequence>
<evidence type="ECO:0000256" key="7">
    <source>
        <dbReference type="SAM" id="Coils"/>
    </source>
</evidence>
<dbReference type="EMBL" id="VWXT01000131">
    <property type="protein sequence ID" value="KAA6181561.1"/>
    <property type="molecule type" value="Genomic_DNA"/>
</dbReference>
<dbReference type="GO" id="GO:0005576">
    <property type="term" value="C:extracellular region"/>
    <property type="evidence" value="ECO:0007669"/>
    <property type="project" value="UniProtKB-UniRule"/>
</dbReference>
<evidence type="ECO:0000313" key="9">
    <source>
        <dbReference type="EMBL" id="KAA6181561.1"/>
    </source>
</evidence>
<keyword evidence="6" id="KW-0808">Transferase</keyword>
<keyword evidence="3" id="KW-0433">Leucine-rich repeat</keyword>
<accession>A0A5M8FET6</accession>
<reference evidence="9 10" key="1">
    <citation type="submission" date="2019-09" db="EMBL/GenBank/DDBJ databases">
        <title>Genomic sequencing of 4 copper resistant soil isolates.</title>
        <authorList>
            <person name="Havryliuk O."/>
        </authorList>
    </citation>
    <scope>NUCLEOTIDE SEQUENCE [LARGE SCALE GENOMIC DNA]</scope>
    <source>
        <strain evidence="9 10">UKR4</strain>
    </source>
</reference>
<evidence type="ECO:0000256" key="5">
    <source>
        <dbReference type="ARBA" id="ARBA00023026"/>
    </source>
</evidence>
<dbReference type="RefSeq" id="WP_150095281.1">
    <property type="nucleotide sequence ID" value="NZ_VWXT01000131.1"/>
</dbReference>
<evidence type="ECO:0000313" key="10">
    <source>
        <dbReference type="Proteomes" id="UP000323909"/>
    </source>
</evidence>
<dbReference type="Pfam" id="PF14496">
    <property type="entry name" value="NEL"/>
    <property type="match status" value="1"/>
</dbReference>
<dbReference type="SUPFAM" id="SSF52075">
    <property type="entry name" value="Outer arm dynein light chain 1"/>
    <property type="match status" value="1"/>
</dbReference>